<proteinExistence type="predicted"/>
<organism evidence="2 3">
    <name type="scientific">Listeria innocua</name>
    <dbReference type="NCBI Taxonomy" id="1642"/>
    <lineage>
        <taxon>Bacteria</taxon>
        <taxon>Bacillati</taxon>
        <taxon>Bacillota</taxon>
        <taxon>Bacilli</taxon>
        <taxon>Bacillales</taxon>
        <taxon>Listeriaceae</taxon>
        <taxon>Listeria</taxon>
    </lineage>
</organism>
<accession>A0AB73HBT6</accession>
<name>A0AB73HBT6_LISIO</name>
<dbReference type="EMBL" id="JAARXV010000008">
    <property type="protein sequence ID" value="MBC2143374.1"/>
    <property type="molecule type" value="Genomic_DNA"/>
</dbReference>
<dbReference type="RefSeq" id="WP_185543807.1">
    <property type="nucleotide sequence ID" value="NZ_JAARXV010000008.1"/>
</dbReference>
<dbReference type="Pfam" id="PF04471">
    <property type="entry name" value="Mrr_cat"/>
    <property type="match status" value="1"/>
</dbReference>
<reference evidence="2 3" key="1">
    <citation type="submission" date="2020-03" db="EMBL/GenBank/DDBJ databases">
        <title>Soil Listeria distribution.</title>
        <authorList>
            <person name="Liao J."/>
            <person name="Wiedmann M."/>
        </authorList>
    </citation>
    <scope>NUCLEOTIDE SEQUENCE [LARGE SCALE GENOMIC DNA]</scope>
    <source>
        <strain evidence="2 3">FSL L7-0297</strain>
    </source>
</reference>
<dbReference type="Gene3D" id="3.40.1350.10">
    <property type="match status" value="1"/>
</dbReference>
<dbReference type="InterPro" id="IPR052906">
    <property type="entry name" value="Type_IV_Methyl-Rstrct_Enzyme"/>
</dbReference>
<feature type="domain" description="Restriction endonuclease type IV Mrr" evidence="1">
    <location>
        <begin position="11"/>
        <end position="125"/>
    </location>
</feature>
<keyword evidence="2" id="KW-0540">Nuclease</keyword>
<protein>
    <submittedName>
        <fullName evidence="2">Restriction endonuclease</fullName>
    </submittedName>
</protein>
<keyword evidence="2" id="KW-0378">Hydrolase</keyword>
<dbReference type="Proteomes" id="UP000552309">
    <property type="component" value="Unassembled WGS sequence"/>
</dbReference>
<evidence type="ECO:0000313" key="3">
    <source>
        <dbReference type="Proteomes" id="UP000552309"/>
    </source>
</evidence>
<dbReference type="AlphaFoldDB" id="A0AB73HBT6"/>
<evidence type="ECO:0000313" key="2">
    <source>
        <dbReference type="EMBL" id="MBC2143374.1"/>
    </source>
</evidence>
<dbReference type="GO" id="GO:0015666">
    <property type="term" value="F:restriction endodeoxyribonuclease activity"/>
    <property type="evidence" value="ECO:0007669"/>
    <property type="project" value="TreeGrafter"/>
</dbReference>
<dbReference type="PANTHER" id="PTHR30015">
    <property type="entry name" value="MRR RESTRICTION SYSTEM PROTEIN"/>
    <property type="match status" value="1"/>
</dbReference>
<dbReference type="SUPFAM" id="SSF52980">
    <property type="entry name" value="Restriction endonuclease-like"/>
    <property type="match status" value="1"/>
</dbReference>
<dbReference type="GO" id="GO:0003677">
    <property type="term" value="F:DNA binding"/>
    <property type="evidence" value="ECO:0007669"/>
    <property type="project" value="InterPro"/>
</dbReference>
<dbReference type="PANTHER" id="PTHR30015:SF7">
    <property type="entry name" value="TYPE IV METHYL-DIRECTED RESTRICTION ENZYME ECOKMRR"/>
    <property type="match status" value="1"/>
</dbReference>
<dbReference type="InterPro" id="IPR011856">
    <property type="entry name" value="tRNA_endonuc-like_dom_sf"/>
</dbReference>
<dbReference type="GO" id="GO:0009307">
    <property type="term" value="P:DNA restriction-modification system"/>
    <property type="evidence" value="ECO:0007669"/>
    <property type="project" value="InterPro"/>
</dbReference>
<sequence>MFSPIQDICWELTPEDFERYSLDVLSEQTKNLENLVIEHDKIVTATDGNYQIDGYIEFSLMGVTYKTLVECKHYKSPINREKVQILHSKIQSIGAHKGILIATSNFQSGAIKYATEHGIALIQLTEAMSEYQARSMIGIIVASERKPFNFGKPYSGVLIGSNEQGSFTCSYLGKNNTALEKFIKD</sequence>
<dbReference type="InterPro" id="IPR011335">
    <property type="entry name" value="Restrct_endonuc-II-like"/>
</dbReference>
<comment type="caution">
    <text evidence="2">The sequence shown here is derived from an EMBL/GenBank/DDBJ whole genome shotgun (WGS) entry which is preliminary data.</text>
</comment>
<gene>
    <name evidence="2" type="ORF">HCA89_13745</name>
</gene>
<evidence type="ECO:0000259" key="1">
    <source>
        <dbReference type="Pfam" id="PF04471"/>
    </source>
</evidence>
<dbReference type="InterPro" id="IPR007560">
    <property type="entry name" value="Restrct_endonuc_IV_Mrr"/>
</dbReference>
<keyword evidence="2" id="KW-0255">Endonuclease</keyword>